<sequence>MKRILLLFVVTTLISCNSKDDDGGIACTEILVYGLTITVQNSQTNQVITEGITVTAIDGTYSEELMLIPGQESFSGAAEREGTYIITITGDNYENFTSEAIVVNADECHVIPEVRNFEIHPI</sequence>
<dbReference type="KEGG" id="alti:ALE3EI_1020"/>
<reference evidence="1 2" key="1">
    <citation type="submission" date="2020-04" db="EMBL/GenBank/DDBJ databases">
        <title>Genome sequence of Altibacter aquimarinus strain ALE3EI.</title>
        <authorList>
            <person name="Oh H.-M."/>
            <person name="Jang D."/>
        </authorList>
    </citation>
    <scope>NUCLEOTIDE SEQUENCE [LARGE SCALE GENOMIC DNA]</scope>
    <source>
        <strain evidence="1 2">ALE3EI</strain>
    </source>
</reference>
<keyword evidence="2" id="KW-1185">Reference proteome</keyword>
<dbReference type="EMBL" id="CP052909">
    <property type="protein sequence ID" value="QNJ97593.1"/>
    <property type="molecule type" value="Genomic_DNA"/>
</dbReference>
<dbReference type="RefSeq" id="WP_186991579.1">
    <property type="nucleotide sequence ID" value="NZ_CP052909.1"/>
</dbReference>
<proteinExistence type="predicted"/>
<evidence type="ECO:0000313" key="2">
    <source>
        <dbReference type="Proteomes" id="UP000515514"/>
    </source>
</evidence>
<dbReference type="PROSITE" id="PS51257">
    <property type="entry name" value="PROKAR_LIPOPROTEIN"/>
    <property type="match status" value="1"/>
</dbReference>
<dbReference type="Proteomes" id="UP000515514">
    <property type="component" value="Chromosome"/>
</dbReference>
<organism evidence="1 2">
    <name type="scientific">Constantimarinum furrinae</name>
    <dbReference type="NCBI Taxonomy" id="2562285"/>
    <lineage>
        <taxon>Bacteria</taxon>
        <taxon>Pseudomonadati</taxon>
        <taxon>Bacteroidota</taxon>
        <taxon>Flavobacteriia</taxon>
        <taxon>Flavobacteriales</taxon>
        <taxon>Flavobacteriaceae</taxon>
        <taxon>Altibacter/Constantimarinum group</taxon>
        <taxon>Constantimarinum</taxon>
    </lineage>
</organism>
<accession>A0A7G8PTC7</accession>
<dbReference type="AlphaFoldDB" id="A0A7G8PTC7"/>
<protein>
    <recommendedName>
        <fullName evidence="3">Lipoprotein</fullName>
    </recommendedName>
</protein>
<gene>
    <name evidence="1" type="ORF">ALE3EI_1020</name>
</gene>
<name>A0A7G8PTC7_9FLAO</name>
<evidence type="ECO:0000313" key="1">
    <source>
        <dbReference type="EMBL" id="QNJ97593.1"/>
    </source>
</evidence>
<evidence type="ECO:0008006" key="3">
    <source>
        <dbReference type="Google" id="ProtNLM"/>
    </source>
</evidence>